<evidence type="ECO:0000313" key="2">
    <source>
        <dbReference type="EMBL" id="KGT77638.1"/>
    </source>
</evidence>
<dbReference type="Gene3D" id="3.40.50.300">
    <property type="entry name" value="P-loop containing nucleotide triphosphate hydrolases"/>
    <property type="match status" value="1"/>
</dbReference>
<dbReference type="RefSeq" id="WP_028155424.1">
    <property type="nucleotide sequence ID" value="NZ_JANUDC010000001.1"/>
</dbReference>
<evidence type="ECO:0000313" key="3">
    <source>
        <dbReference type="Proteomes" id="UP000030377"/>
    </source>
</evidence>
<dbReference type="PIRSF" id="PIRSF009320">
    <property type="entry name" value="Nuc_binding_HP_1000"/>
    <property type="match status" value="1"/>
</dbReference>
<dbReference type="Pfam" id="PF01656">
    <property type="entry name" value="CbiA"/>
    <property type="match status" value="1"/>
</dbReference>
<dbReference type="PANTHER" id="PTHR13696">
    <property type="entry name" value="P-LOOP CONTAINING NUCLEOSIDE TRIPHOSPHATE HYDROLASE"/>
    <property type="match status" value="1"/>
</dbReference>
<dbReference type="InterPro" id="IPR027417">
    <property type="entry name" value="P-loop_NTPase"/>
</dbReference>
<dbReference type="EMBL" id="JRPN01000018">
    <property type="protein sequence ID" value="KGT77638.1"/>
    <property type="molecule type" value="Genomic_DNA"/>
</dbReference>
<organism evidence="2 3">
    <name type="scientific">Bradyrhizobium japonicum</name>
    <dbReference type="NCBI Taxonomy" id="375"/>
    <lineage>
        <taxon>Bacteria</taxon>
        <taxon>Pseudomonadati</taxon>
        <taxon>Pseudomonadota</taxon>
        <taxon>Alphaproteobacteria</taxon>
        <taxon>Hyphomicrobiales</taxon>
        <taxon>Nitrobacteraceae</taxon>
        <taxon>Bradyrhizobium</taxon>
    </lineage>
</organism>
<dbReference type="eggNOG" id="COG1192">
    <property type="taxonomic scope" value="Bacteria"/>
</dbReference>
<accession>A0A0A3YVF6</accession>
<proteinExistence type="predicted"/>
<protein>
    <submittedName>
        <fullName evidence="2">Chromosome partitioning protein ParA</fullName>
    </submittedName>
</protein>
<dbReference type="AlphaFoldDB" id="A0A0A3YVF6"/>
<dbReference type="InterPro" id="IPR050678">
    <property type="entry name" value="DNA_Partitioning_ATPase"/>
</dbReference>
<comment type="caution">
    <text evidence="2">The sequence shown here is derived from an EMBL/GenBank/DDBJ whole genome shotgun (WGS) entry which is preliminary data.</text>
</comment>
<reference evidence="2 3" key="1">
    <citation type="submission" date="2014-09" db="EMBL/GenBank/DDBJ databases">
        <title>Draft genome of Bradyrhizobium japonicum Is-34.</title>
        <authorList>
            <person name="Tsurumaru H."/>
            <person name="Yamakawa T."/>
            <person name="Hashimoto S."/>
            <person name="Okizaki K."/>
            <person name="Kanesaki Y."/>
            <person name="Yoshikawa H."/>
            <person name="Yajima S."/>
        </authorList>
    </citation>
    <scope>NUCLEOTIDE SEQUENCE [LARGE SCALE GENOMIC DNA]</scope>
    <source>
        <strain evidence="2 3">Is-34</strain>
    </source>
</reference>
<dbReference type="PANTHER" id="PTHR13696:SF96">
    <property type="entry name" value="COBQ_COBB_MIND_PARA NUCLEOTIDE BINDING DOMAIN-CONTAINING PROTEIN"/>
    <property type="match status" value="1"/>
</dbReference>
<dbReference type="InterPro" id="IPR002586">
    <property type="entry name" value="CobQ/CobB/MinD/ParA_Nub-bd_dom"/>
</dbReference>
<evidence type="ECO:0000259" key="1">
    <source>
        <dbReference type="Pfam" id="PF01656"/>
    </source>
</evidence>
<name>A0A0A3YVF6_BRAJP</name>
<sequence>MHTIALATQKGGSGKSTLAIGLALAAKQAGSTVRLIETDPQGTLSNWQRRRQADDLVVEPIYHAADIAPRLKMLADSGLQLAIVDTAAGLSAATTAAIRHSDLCLIPARPSVADIEATVSTLSVARAWKRPYGFVLNQAPIRGQRIDNAANTLAEEAALDLAEVLARPLIAMRNDHQDSLASGLAVSEFAPNGKSADEIRGLWRWIETRLELEATTNVLIDQVISVAGGMLYAATERSADETTTLAS</sequence>
<dbReference type="STRING" id="375.BKD09_RS03855"/>
<dbReference type="SUPFAM" id="SSF52540">
    <property type="entry name" value="P-loop containing nucleoside triphosphate hydrolases"/>
    <property type="match status" value="1"/>
</dbReference>
<dbReference type="Proteomes" id="UP000030377">
    <property type="component" value="Unassembled WGS sequence"/>
</dbReference>
<feature type="domain" description="CobQ/CobB/MinD/ParA nucleotide binding" evidence="1">
    <location>
        <begin position="4"/>
        <end position="158"/>
    </location>
</feature>
<gene>
    <name evidence="2" type="ORF">MA20_24050</name>
</gene>
<dbReference type="CDD" id="cd02042">
    <property type="entry name" value="ParAB_family"/>
    <property type="match status" value="1"/>
</dbReference>